<proteinExistence type="predicted"/>
<sequence length="48" mass="5796">MPQARLRYILFCSKDNRVVRISNIVTSTNHLICNKFDPYLHFKTYYSK</sequence>
<protein>
    <submittedName>
        <fullName evidence="1">Uncharacterized protein</fullName>
    </submittedName>
</protein>
<reference evidence="1" key="1">
    <citation type="submission" date="2018-02" db="EMBL/GenBank/DDBJ databases">
        <title>Rhizophora mucronata_Transcriptome.</title>
        <authorList>
            <person name="Meera S.P."/>
            <person name="Sreeshan A."/>
            <person name="Augustine A."/>
        </authorList>
    </citation>
    <scope>NUCLEOTIDE SEQUENCE</scope>
    <source>
        <tissue evidence="1">Leaf</tissue>
    </source>
</reference>
<accession>A0A2P2NZJ8</accession>
<dbReference type="AlphaFoldDB" id="A0A2P2NZJ8"/>
<organism evidence="1">
    <name type="scientific">Rhizophora mucronata</name>
    <name type="common">Asiatic mangrove</name>
    <dbReference type="NCBI Taxonomy" id="61149"/>
    <lineage>
        <taxon>Eukaryota</taxon>
        <taxon>Viridiplantae</taxon>
        <taxon>Streptophyta</taxon>
        <taxon>Embryophyta</taxon>
        <taxon>Tracheophyta</taxon>
        <taxon>Spermatophyta</taxon>
        <taxon>Magnoliopsida</taxon>
        <taxon>eudicotyledons</taxon>
        <taxon>Gunneridae</taxon>
        <taxon>Pentapetalae</taxon>
        <taxon>rosids</taxon>
        <taxon>fabids</taxon>
        <taxon>Malpighiales</taxon>
        <taxon>Rhizophoraceae</taxon>
        <taxon>Rhizophora</taxon>
    </lineage>
</organism>
<name>A0A2P2NZJ8_RHIMU</name>
<dbReference type="EMBL" id="GGEC01067454">
    <property type="protein sequence ID" value="MBX47938.1"/>
    <property type="molecule type" value="Transcribed_RNA"/>
</dbReference>
<evidence type="ECO:0000313" key="1">
    <source>
        <dbReference type="EMBL" id="MBX47938.1"/>
    </source>
</evidence>